<dbReference type="Gene3D" id="2.40.170.20">
    <property type="entry name" value="TonB-dependent receptor, beta-barrel domain"/>
    <property type="match status" value="1"/>
</dbReference>
<dbReference type="GO" id="GO:0009279">
    <property type="term" value="C:cell outer membrane"/>
    <property type="evidence" value="ECO:0007669"/>
    <property type="project" value="UniProtKB-SubCell"/>
</dbReference>
<evidence type="ECO:0000313" key="11">
    <source>
        <dbReference type="Proteomes" id="UP000218784"/>
    </source>
</evidence>
<keyword evidence="6" id="KW-0998">Cell outer membrane</keyword>
<dbReference type="InterPro" id="IPR000531">
    <property type="entry name" value="Beta-barrel_TonB"/>
</dbReference>
<sequence length="1133" mass="120298">MKKTMHFLSLSACAVALATPAQAASGDRAVAVDVAAGRLDSALLQVAQQTGVQLVFTDPAIGTKTAPRLAGRFTTGGALDRLLANSGYTWRYTGPNRIRVIAQPAAAALRPAALVQAAPPASDEGRVVPSNEQVEAALAADDAGTAPAAADDIVVVGSQIRGAKTTAALPVTVVDERQIANTGAVTGDELFRSIPQLGDVTFNSSYLPNSSNAARGDVGSVNLRNLGVGNTLVLLNGRRVVNHPTSRADENLVPVLTYNTNAIPVFGLERLEVLRDGAAAIYGSDAVAGVVNTVLRTDYDGVQIEGQTGYPEGTSLTESNLNLLLGKNLGGGRGNVTLFASYATRSGLRSSEQDYTASDDTRPLFVGTRFEGVSALDGRASITPWGSFQTVGNVQVRQNGTALTNASGQFHIQPSTNTGCQTNATTGLKNGLCIDDGTNTAAADRNLRFDPRVAYDTYIQPKVERINLFLNGHYDLTDGLELFGEAGYYSATTDSIQSSSGTLSSLPIVIPATNYYNPFGPTVLNGAANPNRLPGINAPAAGLPVTLSSYNIADAGPNLVHVKNDQWRALAGLRWEWLGFRWESAALYSEASVRDTSDGISATALQRQLGLSTPDAYNPFNGSDLANPSGADTTLSNAAALNAIRIKSTRFSKSTLALADLKASRADLLTLPGGNLGIAFGAEVRRETQLDDRDPRVDGTITFTDSVTGRQLGSDLVGTSPSPDTSGRRTVAAAFVELAVPVVGPDMNVPLMRSLEVQLAGRFEHYSDVGSVAKPKVAAAWEVVRGLRLRGSYAEGFKAPNLEQINARVVTRSNTRTDWIRCEAQLRTGAINSFANCAQSFAIQAQRAGNPDLKPETSNTWSAGVVLEPRFLEGSLGRVTFTADYWHVQQKGIVGIFGEGNALIADYLARVSGSTNPNVIRAAPTADDIALFAGSGIAPVGRVDYVRDQYVNLLPQEAAGVDLSATWELPDFGAGRFSFAANAAYLDKFFLQPSPPIQELIDARAAGTINAGTNIADAGSLVRQNGKPRWRVTGSANWRYEKFELGAFTQYTGDVEDTGLIDSAGVPWLIASQMTYNLYGQITVGNKREGRYRMRIGVRNLTDAKPPLSSNGFLGSLYTPYGRYWYANLRASF</sequence>
<dbReference type="Proteomes" id="UP000218784">
    <property type="component" value="Unassembled WGS sequence"/>
</dbReference>
<keyword evidence="10" id="KW-0675">Receptor</keyword>
<dbReference type="InterPro" id="IPR037066">
    <property type="entry name" value="Plug_dom_sf"/>
</dbReference>
<dbReference type="InterPro" id="IPR011662">
    <property type="entry name" value="Secretin/TonB_short_N"/>
</dbReference>
<evidence type="ECO:0000256" key="5">
    <source>
        <dbReference type="ARBA" id="ARBA00023136"/>
    </source>
</evidence>
<dbReference type="AlphaFoldDB" id="A0A2A4HWE4"/>
<dbReference type="RefSeq" id="WP_096613048.1">
    <property type="nucleotide sequence ID" value="NZ_NWVD01000006.1"/>
</dbReference>
<keyword evidence="2" id="KW-0813">Transport</keyword>
<dbReference type="Pfam" id="PF00593">
    <property type="entry name" value="TonB_dep_Rec_b-barrel"/>
    <property type="match status" value="1"/>
</dbReference>
<keyword evidence="3" id="KW-0406">Ion transport</keyword>
<evidence type="ECO:0000256" key="7">
    <source>
        <dbReference type="RuleBase" id="RU003357"/>
    </source>
</evidence>
<keyword evidence="3" id="KW-0410">Iron transport</keyword>
<evidence type="ECO:0000256" key="3">
    <source>
        <dbReference type="ARBA" id="ARBA00022496"/>
    </source>
</evidence>
<dbReference type="Gene3D" id="3.55.50.30">
    <property type="match status" value="1"/>
</dbReference>
<dbReference type="EMBL" id="NWVD01000006">
    <property type="protein sequence ID" value="PCG08323.1"/>
    <property type="molecule type" value="Genomic_DNA"/>
</dbReference>
<proteinExistence type="inferred from homology"/>
<dbReference type="InterPro" id="IPR012910">
    <property type="entry name" value="Plug_dom"/>
</dbReference>
<protein>
    <submittedName>
        <fullName evidence="10">TonB-dependent receptor</fullName>
    </submittedName>
</protein>
<dbReference type="SMART" id="SM00965">
    <property type="entry name" value="STN"/>
    <property type="match status" value="1"/>
</dbReference>
<dbReference type="Gene3D" id="2.170.130.10">
    <property type="entry name" value="TonB-dependent receptor, plug domain"/>
    <property type="match status" value="1"/>
</dbReference>
<evidence type="ECO:0000256" key="4">
    <source>
        <dbReference type="ARBA" id="ARBA00023004"/>
    </source>
</evidence>
<keyword evidence="4" id="KW-0408">Iron</keyword>
<comment type="caution">
    <text evidence="10">The sequence shown here is derived from an EMBL/GenBank/DDBJ whole genome shotgun (WGS) entry which is preliminary data.</text>
</comment>
<keyword evidence="11" id="KW-1185">Reference proteome</keyword>
<dbReference type="SUPFAM" id="SSF56935">
    <property type="entry name" value="Porins"/>
    <property type="match status" value="1"/>
</dbReference>
<comment type="subcellular location">
    <subcellularLocation>
        <location evidence="1 7">Cell outer membrane</location>
    </subcellularLocation>
</comment>
<name>A0A2A4HWE4_9SPHN</name>
<feature type="signal peptide" evidence="8">
    <location>
        <begin position="1"/>
        <end position="23"/>
    </location>
</feature>
<evidence type="ECO:0000256" key="8">
    <source>
        <dbReference type="SAM" id="SignalP"/>
    </source>
</evidence>
<evidence type="ECO:0000256" key="2">
    <source>
        <dbReference type="ARBA" id="ARBA00022448"/>
    </source>
</evidence>
<dbReference type="InterPro" id="IPR036942">
    <property type="entry name" value="Beta-barrel_TonB_sf"/>
</dbReference>
<feature type="domain" description="Secretin/TonB short N-terminal" evidence="9">
    <location>
        <begin position="52"/>
        <end position="103"/>
    </location>
</feature>
<feature type="chain" id="PRO_5012607538" evidence="8">
    <location>
        <begin position="24"/>
        <end position="1133"/>
    </location>
</feature>
<dbReference type="GO" id="GO:0006826">
    <property type="term" value="P:iron ion transport"/>
    <property type="evidence" value="ECO:0007669"/>
    <property type="project" value="UniProtKB-KW"/>
</dbReference>
<accession>A0A2A4HWE4</accession>
<dbReference type="Pfam" id="PF07715">
    <property type="entry name" value="Plug"/>
    <property type="match status" value="1"/>
</dbReference>
<comment type="similarity">
    <text evidence="7">Belongs to the TonB-dependent receptor family.</text>
</comment>
<dbReference type="PANTHER" id="PTHR47234:SF2">
    <property type="entry name" value="TONB-DEPENDENT RECEPTOR"/>
    <property type="match status" value="1"/>
</dbReference>
<organism evidence="10 11">
    <name type="scientific">Sphingomonas ginsenosidimutans</name>
    <dbReference type="NCBI Taxonomy" id="862134"/>
    <lineage>
        <taxon>Bacteria</taxon>
        <taxon>Pseudomonadati</taxon>
        <taxon>Pseudomonadota</taxon>
        <taxon>Alphaproteobacteria</taxon>
        <taxon>Sphingomonadales</taxon>
        <taxon>Sphingomonadaceae</taxon>
        <taxon>Sphingomonas</taxon>
    </lineage>
</organism>
<dbReference type="PANTHER" id="PTHR47234">
    <property type="match status" value="1"/>
</dbReference>
<keyword evidence="8" id="KW-0732">Signal</keyword>
<keyword evidence="5 7" id="KW-0472">Membrane</keyword>
<evidence type="ECO:0000313" key="10">
    <source>
        <dbReference type="EMBL" id="PCG08323.1"/>
    </source>
</evidence>
<evidence type="ECO:0000256" key="6">
    <source>
        <dbReference type="ARBA" id="ARBA00023237"/>
    </source>
</evidence>
<evidence type="ECO:0000259" key="9">
    <source>
        <dbReference type="SMART" id="SM00965"/>
    </source>
</evidence>
<gene>
    <name evidence="10" type="ORF">COA17_13160</name>
</gene>
<keyword evidence="7" id="KW-0798">TonB box</keyword>
<evidence type="ECO:0000256" key="1">
    <source>
        <dbReference type="ARBA" id="ARBA00004442"/>
    </source>
</evidence>
<reference evidence="10 11" key="1">
    <citation type="submission" date="2017-09" db="EMBL/GenBank/DDBJ databases">
        <title>Sphingomonas ginsenosidimutans KACC 14949, whole genome shotgun sequence.</title>
        <authorList>
            <person name="Feng G."/>
            <person name="Zhu H."/>
        </authorList>
    </citation>
    <scope>NUCLEOTIDE SEQUENCE [LARGE SCALE GENOMIC DNA]</scope>
    <source>
        <strain evidence="10 11">KACC 14949</strain>
    </source>
</reference>